<organism evidence="5 6">
    <name type="scientific">Candidatus Thiodiazotropha taylori</name>
    <dbReference type="NCBI Taxonomy" id="2792791"/>
    <lineage>
        <taxon>Bacteria</taxon>
        <taxon>Pseudomonadati</taxon>
        <taxon>Pseudomonadota</taxon>
        <taxon>Gammaproteobacteria</taxon>
        <taxon>Chromatiales</taxon>
        <taxon>Sedimenticolaceae</taxon>
        <taxon>Candidatus Thiodiazotropha</taxon>
    </lineage>
</organism>
<dbReference type="AlphaFoldDB" id="A0A944M9G3"/>
<evidence type="ECO:0000256" key="2">
    <source>
        <dbReference type="ARBA" id="ARBA00023125"/>
    </source>
</evidence>
<dbReference type="SUPFAM" id="SSF46785">
    <property type="entry name" value="Winged helix' DNA-binding domain"/>
    <property type="match status" value="1"/>
</dbReference>
<dbReference type="Proteomes" id="UP000770889">
    <property type="component" value="Unassembled WGS sequence"/>
</dbReference>
<evidence type="ECO:0000313" key="5">
    <source>
        <dbReference type="EMBL" id="MBT2989257.1"/>
    </source>
</evidence>
<dbReference type="InterPro" id="IPR036390">
    <property type="entry name" value="WH_DNA-bd_sf"/>
</dbReference>
<name>A0A944M9G3_9GAMM</name>
<reference evidence="5 6" key="1">
    <citation type="submission" date="2021-05" db="EMBL/GenBank/DDBJ databases">
        <title>Genetic and Functional Diversity in Clade A Lucinid endosymbionts from the Bahamas.</title>
        <authorList>
            <person name="Giani N.M."/>
            <person name="Engel A.S."/>
            <person name="Campbell B.J."/>
        </authorList>
    </citation>
    <scope>NUCLEOTIDE SEQUENCE [LARGE SCALE GENOMIC DNA]</scope>
    <source>
        <strain evidence="5">LUC16012Gg_MoonRockCtena</strain>
    </source>
</reference>
<dbReference type="PROSITE" id="PS51118">
    <property type="entry name" value="HTH_HXLR"/>
    <property type="match status" value="1"/>
</dbReference>
<proteinExistence type="predicted"/>
<feature type="domain" description="HTH hxlR-type" evidence="4">
    <location>
        <begin position="13"/>
        <end position="112"/>
    </location>
</feature>
<dbReference type="PANTHER" id="PTHR33204:SF37">
    <property type="entry name" value="HTH-TYPE TRANSCRIPTIONAL REGULATOR YODB"/>
    <property type="match status" value="1"/>
</dbReference>
<protein>
    <submittedName>
        <fullName evidence="5">Helix-turn-helix transcriptional regulator</fullName>
    </submittedName>
</protein>
<evidence type="ECO:0000259" key="4">
    <source>
        <dbReference type="PROSITE" id="PS51118"/>
    </source>
</evidence>
<evidence type="ECO:0000313" key="6">
    <source>
        <dbReference type="Proteomes" id="UP000770889"/>
    </source>
</evidence>
<dbReference type="InterPro" id="IPR036388">
    <property type="entry name" value="WH-like_DNA-bd_sf"/>
</dbReference>
<dbReference type="PANTHER" id="PTHR33204">
    <property type="entry name" value="TRANSCRIPTIONAL REGULATOR, MARR FAMILY"/>
    <property type="match status" value="1"/>
</dbReference>
<dbReference type="Gene3D" id="1.10.10.10">
    <property type="entry name" value="Winged helix-like DNA-binding domain superfamily/Winged helix DNA-binding domain"/>
    <property type="match status" value="1"/>
</dbReference>
<accession>A0A944M9G3</accession>
<evidence type="ECO:0000256" key="3">
    <source>
        <dbReference type="ARBA" id="ARBA00023163"/>
    </source>
</evidence>
<dbReference type="GO" id="GO:0003677">
    <property type="term" value="F:DNA binding"/>
    <property type="evidence" value="ECO:0007669"/>
    <property type="project" value="UniProtKB-KW"/>
</dbReference>
<evidence type="ECO:0000256" key="1">
    <source>
        <dbReference type="ARBA" id="ARBA00023015"/>
    </source>
</evidence>
<keyword evidence="1" id="KW-0805">Transcription regulation</keyword>
<dbReference type="InterPro" id="IPR002577">
    <property type="entry name" value="HTH_HxlR"/>
</dbReference>
<dbReference type="EMBL" id="JAHHGM010000007">
    <property type="protein sequence ID" value="MBT2989257.1"/>
    <property type="molecule type" value="Genomic_DNA"/>
</dbReference>
<keyword evidence="2" id="KW-0238">DNA-binding</keyword>
<dbReference type="Pfam" id="PF01638">
    <property type="entry name" value="HxlR"/>
    <property type="match status" value="1"/>
</dbReference>
<gene>
    <name evidence="5" type="ORF">KME65_09860</name>
</gene>
<sequence>MVAKSEHKQRSQCPIACALDLIGDHWTLLVVRNLMFLGIHEYKDMLKMEEQISSSILSNRLRKLQNDGLVDALPHPLSQRRKLYFLTAKGKDLIYLMTELVIWSKNYLETVAIPEDKKRLIEHAPDRFIEITLKELDAWEKQYAAS</sequence>
<keyword evidence="3" id="KW-0804">Transcription</keyword>
<comment type="caution">
    <text evidence="5">The sequence shown here is derived from an EMBL/GenBank/DDBJ whole genome shotgun (WGS) entry which is preliminary data.</text>
</comment>